<proteinExistence type="predicted"/>
<protein>
    <submittedName>
        <fullName evidence="1">Uncharacterized protein</fullName>
    </submittedName>
</protein>
<evidence type="ECO:0000313" key="1">
    <source>
        <dbReference type="EMBL" id="PJA45898.1"/>
    </source>
</evidence>
<accession>A0A2M7XDD3</accession>
<name>A0A2M7XDD3_9BACT</name>
<reference evidence="2" key="1">
    <citation type="submission" date="2017-09" db="EMBL/GenBank/DDBJ databases">
        <title>Depth-based differentiation of microbial function through sediment-hosted aquifers and enrichment of novel symbionts in the deep terrestrial subsurface.</title>
        <authorList>
            <person name="Probst A.J."/>
            <person name="Ladd B."/>
            <person name="Jarett J.K."/>
            <person name="Geller-Mcgrath D.E."/>
            <person name="Sieber C.M.K."/>
            <person name="Emerson J.B."/>
            <person name="Anantharaman K."/>
            <person name="Thomas B.C."/>
            <person name="Malmstrom R."/>
            <person name="Stieglmeier M."/>
            <person name="Klingl A."/>
            <person name="Woyke T."/>
            <person name="Ryan C.M."/>
            <person name="Banfield J.F."/>
        </authorList>
    </citation>
    <scope>NUCLEOTIDE SEQUENCE [LARGE SCALE GENOMIC DNA]</scope>
</reference>
<sequence>MQNTRVLTTMQLTRFEIKTFEQLLLAVAKVTELLSRSELTVQEILEVHYRLSAITDVAQDWHGVLPKRLELIKRLSALNEGARAYLDDRGGLRAIVGCYVEAISELSLTQNQQSVRELLSILSGFKQNSVQMIANELVADMAYGNEGYRNELLAEYGIPLIVPTVSGNLTEAEIADGITRALLAFKQNNDID</sequence>
<gene>
    <name evidence="1" type="ORF">CO173_04265</name>
</gene>
<dbReference type="EMBL" id="PFWT01000023">
    <property type="protein sequence ID" value="PJA45898.1"/>
    <property type="molecule type" value="Genomic_DNA"/>
</dbReference>
<evidence type="ECO:0000313" key="2">
    <source>
        <dbReference type="Proteomes" id="UP000231263"/>
    </source>
</evidence>
<dbReference type="Proteomes" id="UP000231263">
    <property type="component" value="Unassembled WGS sequence"/>
</dbReference>
<dbReference type="AlphaFoldDB" id="A0A2M7XDD3"/>
<organism evidence="1 2">
    <name type="scientific">Candidatus Uhrbacteria bacterium CG_4_9_14_3_um_filter_41_35</name>
    <dbReference type="NCBI Taxonomy" id="1975034"/>
    <lineage>
        <taxon>Bacteria</taxon>
        <taxon>Candidatus Uhriibacteriota</taxon>
    </lineage>
</organism>
<comment type="caution">
    <text evidence="1">The sequence shown here is derived from an EMBL/GenBank/DDBJ whole genome shotgun (WGS) entry which is preliminary data.</text>
</comment>